<dbReference type="EMBL" id="LT629770">
    <property type="protein sequence ID" value="SDS31374.1"/>
    <property type="molecule type" value="Genomic_DNA"/>
</dbReference>
<dbReference type="Proteomes" id="UP000182126">
    <property type="component" value="Chromosome I"/>
</dbReference>
<evidence type="ECO:0008006" key="3">
    <source>
        <dbReference type="Google" id="ProtNLM"/>
    </source>
</evidence>
<sequence length="311" mass="34425">MRHRVPLPTDLGPHFAVRDAAAIGVGRKRYSSRDLARPFAGVRSAIEPATFDDQVAAYLPRLRDGQAFAGRTALRLWGLPAPVRWAPDEPLDVAVHTGTSPPRTIGVHGRRIAPGRADTWHVHGVPTIDPVSALFLCAREFVSVPMVVALDALLTSSDAYPGLRTGRPVATTESIDRQLTRWGRFPGCGRIRDALPLARPGVESPKETETRLLLRSFGLPEPAIQHVVSVDGRFLARVDLAYPECRIAIEYEGDGHRTDRDQWRIDIRRQRDLEDHGWLVIRVTELDLRDGGAALAARVRRALTVRQGIRG</sequence>
<dbReference type="AlphaFoldDB" id="A0A1H1R6D5"/>
<dbReference type="RefSeq" id="WP_157547032.1">
    <property type="nucleotide sequence ID" value="NZ_LT629770.1"/>
</dbReference>
<accession>A0A1H1R6D5</accession>
<name>A0A1H1R6D5_9MICO</name>
<gene>
    <name evidence="1" type="ORF">SAMN04489809_1581</name>
</gene>
<dbReference type="InterPro" id="IPR011335">
    <property type="entry name" value="Restrct_endonuc-II-like"/>
</dbReference>
<dbReference type="eggNOG" id="COG2852">
    <property type="taxonomic scope" value="Bacteria"/>
</dbReference>
<dbReference type="SUPFAM" id="SSF52980">
    <property type="entry name" value="Restriction endonuclease-like"/>
    <property type="match status" value="1"/>
</dbReference>
<dbReference type="Gene3D" id="3.40.960.10">
    <property type="entry name" value="VSR Endonuclease"/>
    <property type="match status" value="1"/>
</dbReference>
<organism evidence="1 2">
    <name type="scientific">Microbacterium paraoxydans</name>
    <dbReference type="NCBI Taxonomy" id="199592"/>
    <lineage>
        <taxon>Bacteria</taxon>
        <taxon>Bacillati</taxon>
        <taxon>Actinomycetota</taxon>
        <taxon>Actinomycetes</taxon>
        <taxon>Micrococcales</taxon>
        <taxon>Microbacteriaceae</taxon>
        <taxon>Microbacterium</taxon>
    </lineage>
</organism>
<proteinExistence type="predicted"/>
<reference evidence="1 2" key="1">
    <citation type="submission" date="2016-10" db="EMBL/GenBank/DDBJ databases">
        <authorList>
            <person name="de Groot N.N."/>
        </authorList>
    </citation>
    <scope>NUCLEOTIDE SEQUENCE [LARGE SCALE GENOMIC DNA]</scope>
    <source>
        <strain evidence="1 2">DSM 15019</strain>
    </source>
</reference>
<evidence type="ECO:0000313" key="1">
    <source>
        <dbReference type="EMBL" id="SDS31374.1"/>
    </source>
</evidence>
<protein>
    <recommendedName>
        <fullName evidence="3">DUF559 domain-containing protein</fullName>
    </recommendedName>
</protein>
<evidence type="ECO:0000313" key="2">
    <source>
        <dbReference type="Proteomes" id="UP000182126"/>
    </source>
</evidence>
<dbReference type="GeneID" id="36300277"/>